<keyword evidence="2" id="KW-1003">Cell membrane</keyword>
<reference evidence="10 11" key="1">
    <citation type="submission" date="2024-09" db="EMBL/GenBank/DDBJ databases">
        <title>Novel species of the genus Pelomonas and Roseateles isolated from streams.</title>
        <authorList>
            <person name="Lu H."/>
        </authorList>
    </citation>
    <scope>NUCLEOTIDE SEQUENCE [LARGE SCALE GENOMIC DNA]</scope>
    <source>
        <strain evidence="10 11">BYS96W</strain>
    </source>
</reference>
<sequence>MATSFTSRKACSDQRHRMSFAQFLSILLARKRLFFAVMLGVLIPAVVLSFVLPKKYTAVASIVVDVKPDPLSAIAYQSLMTPGVIATQIDILQSDRVGRRVVRALKLTESPEARQQFQDEKNGAGDIEGWLVDRLQKDLDVKPGRESSVINVSFKHADPRQAAGLANAFVQAYLETAVELRTDPAKQYSRFFDVRAKEARETLEKAQNKLSAFQNEHGLIMTDERLDVENQRLNELTSQLVMTQSLSAEANSRQAQANAGSGDKLQEISSHPVVAALRADLSRSEARLQEISSRLGDKNPQVVELQANIAELRQRLDAEVKRLTAGVGVSSNISRAREAQLRADVEAQRNKVLQLKQARDEGAVIMRDIENAQRNYDNIVQRQSVTSIESQATSSNAALLTSASPPLDPSFPKIPLNIVLGLFVGGLLAVGVVTAAELRDRRVRESADIEELLGLPLLGVLPGPATSKRSVALEGAHRQRLLGNPAPSKAA</sequence>
<proteinExistence type="predicted"/>
<keyword evidence="6" id="KW-0175">Coiled coil</keyword>
<evidence type="ECO:0000313" key="10">
    <source>
        <dbReference type="EMBL" id="MFG6456828.1"/>
    </source>
</evidence>
<keyword evidence="3 7" id="KW-0812">Transmembrane</keyword>
<dbReference type="Pfam" id="PF02706">
    <property type="entry name" value="Wzz"/>
    <property type="match status" value="1"/>
</dbReference>
<feature type="coiled-coil region" evidence="6">
    <location>
        <begin position="274"/>
        <end position="375"/>
    </location>
</feature>
<accession>A0ABW7G4F3</accession>
<evidence type="ECO:0000256" key="2">
    <source>
        <dbReference type="ARBA" id="ARBA00022475"/>
    </source>
</evidence>
<evidence type="ECO:0000259" key="8">
    <source>
        <dbReference type="Pfam" id="PF02706"/>
    </source>
</evidence>
<evidence type="ECO:0000259" key="9">
    <source>
        <dbReference type="Pfam" id="PF13807"/>
    </source>
</evidence>
<dbReference type="InterPro" id="IPR032807">
    <property type="entry name" value="GNVR"/>
</dbReference>
<keyword evidence="11" id="KW-1185">Reference proteome</keyword>
<dbReference type="RefSeq" id="WP_394487606.1">
    <property type="nucleotide sequence ID" value="NZ_JBIGIA010000005.1"/>
</dbReference>
<dbReference type="PANTHER" id="PTHR32309:SF13">
    <property type="entry name" value="FERRIC ENTEROBACTIN TRANSPORT PROTEIN FEPE"/>
    <property type="match status" value="1"/>
</dbReference>
<protein>
    <submittedName>
        <fullName evidence="10">Chain length determinant protein EpsF</fullName>
    </submittedName>
</protein>
<organism evidence="10 11">
    <name type="scientific">Pelomonas nitida</name>
    <dbReference type="NCBI Taxonomy" id="3299027"/>
    <lineage>
        <taxon>Bacteria</taxon>
        <taxon>Pseudomonadati</taxon>
        <taxon>Pseudomonadota</taxon>
        <taxon>Betaproteobacteria</taxon>
        <taxon>Burkholderiales</taxon>
        <taxon>Sphaerotilaceae</taxon>
        <taxon>Roseateles</taxon>
    </lineage>
</organism>
<evidence type="ECO:0000313" key="11">
    <source>
        <dbReference type="Proteomes" id="UP001606305"/>
    </source>
</evidence>
<feature type="domain" description="Tyrosine-protein kinase G-rich" evidence="9">
    <location>
        <begin position="365"/>
        <end position="434"/>
    </location>
</feature>
<evidence type="ECO:0000256" key="3">
    <source>
        <dbReference type="ARBA" id="ARBA00022692"/>
    </source>
</evidence>
<comment type="caution">
    <text evidence="10">The sequence shown here is derived from an EMBL/GenBank/DDBJ whole genome shotgun (WGS) entry which is preliminary data.</text>
</comment>
<feature type="domain" description="Polysaccharide chain length determinant N-terminal" evidence="8">
    <location>
        <begin position="19"/>
        <end position="104"/>
    </location>
</feature>
<evidence type="ECO:0000256" key="1">
    <source>
        <dbReference type="ARBA" id="ARBA00004651"/>
    </source>
</evidence>
<keyword evidence="4 7" id="KW-1133">Transmembrane helix</keyword>
<dbReference type="EMBL" id="JBIGIA010000005">
    <property type="protein sequence ID" value="MFG6456828.1"/>
    <property type="molecule type" value="Genomic_DNA"/>
</dbReference>
<feature type="transmembrane region" description="Helical" evidence="7">
    <location>
        <begin position="414"/>
        <end position="436"/>
    </location>
</feature>
<gene>
    <name evidence="10" type="primary">epsF</name>
    <name evidence="10" type="ORF">ACG00X_08275</name>
</gene>
<dbReference type="NCBIfam" id="TIGR03017">
    <property type="entry name" value="EpsF"/>
    <property type="match status" value="1"/>
</dbReference>
<dbReference type="InterPro" id="IPR050445">
    <property type="entry name" value="Bact_polysacc_biosynth/exp"/>
</dbReference>
<evidence type="ECO:0000256" key="5">
    <source>
        <dbReference type="ARBA" id="ARBA00023136"/>
    </source>
</evidence>
<feature type="transmembrane region" description="Helical" evidence="7">
    <location>
        <begin position="33"/>
        <end position="52"/>
    </location>
</feature>
<evidence type="ECO:0000256" key="4">
    <source>
        <dbReference type="ARBA" id="ARBA00022989"/>
    </source>
</evidence>
<dbReference type="Pfam" id="PF13807">
    <property type="entry name" value="GNVR"/>
    <property type="match status" value="1"/>
</dbReference>
<evidence type="ECO:0000256" key="6">
    <source>
        <dbReference type="SAM" id="Coils"/>
    </source>
</evidence>
<keyword evidence="5 7" id="KW-0472">Membrane</keyword>
<dbReference type="InterPro" id="IPR003856">
    <property type="entry name" value="LPS_length_determ_N"/>
</dbReference>
<dbReference type="InterPro" id="IPR017468">
    <property type="entry name" value="Chain_len_reg_EpsF"/>
</dbReference>
<comment type="subcellular location">
    <subcellularLocation>
        <location evidence="1">Cell membrane</location>
        <topology evidence="1">Multi-pass membrane protein</topology>
    </subcellularLocation>
</comment>
<evidence type="ECO:0000256" key="7">
    <source>
        <dbReference type="SAM" id="Phobius"/>
    </source>
</evidence>
<dbReference type="Proteomes" id="UP001606305">
    <property type="component" value="Unassembled WGS sequence"/>
</dbReference>
<dbReference type="PANTHER" id="PTHR32309">
    <property type="entry name" value="TYROSINE-PROTEIN KINASE"/>
    <property type="match status" value="1"/>
</dbReference>
<name>A0ABW7G4F3_9BURK</name>